<feature type="signal peptide" evidence="1">
    <location>
        <begin position="1"/>
        <end position="21"/>
    </location>
</feature>
<evidence type="ECO:0000313" key="3">
    <source>
        <dbReference type="EMBL" id="ABM29278.1"/>
    </source>
</evidence>
<dbReference type="EMBL" id="CP000527">
    <property type="protein sequence ID" value="ABM29278.1"/>
    <property type="molecule type" value="Genomic_DNA"/>
</dbReference>
<evidence type="ECO:0000313" key="4">
    <source>
        <dbReference type="Proteomes" id="UP000009173"/>
    </source>
</evidence>
<dbReference type="Proteomes" id="UP000009173">
    <property type="component" value="Chromosome"/>
</dbReference>
<dbReference type="Pfam" id="PF13435">
    <property type="entry name" value="Cytochrome_C554"/>
    <property type="match status" value="1"/>
</dbReference>
<name>A0A0H3AAG7_NITV4</name>
<evidence type="ECO:0000259" key="2">
    <source>
        <dbReference type="Pfam" id="PF13435"/>
    </source>
</evidence>
<dbReference type="AlphaFoldDB" id="A0A0H3AAG7"/>
<organism evidence="3 4">
    <name type="scientific">Nitratidesulfovibrio vulgaris (strain DP4)</name>
    <name type="common">Desulfovibrio vulgaris</name>
    <dbReference type="NCBI Taxonomy" id="391774"/>
    <lineage>
        <taxon>Bacteria</taxon>
        <taxon>Pseudomonadati</taxon>
        <taxon>Thermodesulfobacteriota</taxon>
        <taxon>Desulfovibrionia</taxon>
        <taxon>Desulfovibrionales</taxon>
        <taxon>Desulfovibrionaceae</taxon>
        <taxon>Nitratidesulfovibrio</taxon>
    </lineage>
</organism>
<evidence type="ECO:0000256" key="1">
    <source>
        <dbReference type="SAM" id="SignalP"/>
    </source>
</evidence>
<dbReference type="InterPro" id="IPR036280">
    <property type="entry name" value="Multihaem_cyt_sf"/>
</dbReference>
<gene>
    <name evidence="3" type="ordered locus">Dvul_2262</name>
</gene>
<dbReference type="SUPFAM" id="SSF48695">
    <property type="entry name" value="Multiheme cytochromes"/>
    <property type="match status" value="1"/>
</dbReference>
<keyword evidence="1" id="KW-0732">Signal</keyword>
<feature type="domain" description="Cytochrome c-552/4" evidence="2">
    <location>
        <begin position="31"/>
        <end position="103"/>
    </location>
</feature>
<dbReference type="InterPro" id="IPR023155">
    <property type="entry name" value="Cyt_c-552/4"/>
</dbReference>
<dbReference type="KEGG" id="dvl:Dvul_2262"/>
<dbReference type="RefSeq" id="WP_010938003.1">
    <property type="nucleotide sequence ID" value="NC_008751.1"/>
</dbReference>
<dbReference type="HOGENOM" id="CLU_139657_0_0_7"/>
<proteinExistence type="predicted"/>
<dbReference type="PROSITE" id="PS51257">
    <property type="entry name" value="PROKAR_LIPOPROTEIN"/>
    <property type="match status" value="1"/>
</dbReference>
<sequence length="148" mass="15845" precursor="true">MTVFRNVVLSTFFLVFSCAYADAARYVGTAACKDCHEGEYERFVKHSKKAGSWHSVERMASKLTAEELAGCYACHTTGYGKGGFVNHEATPHLADVGCESCHGPGGDHVANGDAASIGKPDMKTCEGCHDASRVRSFGYKPLLHSGAH</sequence>
<dbReference type="Gene3D" id="1.10.1130.10">
    <property type="entry name" value="Flavocytochrome C3, Chain A"/>
    <property type="match status" value="1"/>
</dbReference>
<reference evidence="4" key="1">
    <citation type="journal article" date="2009" name="Environ. Microbiol.">
        <title>Contribution of mobile genetic elements to Desulfovibrio vulgaris genome plasticity.</title>
        <authorList>
            <person name="Walker C.B."/>
            <person name="Stolyar S."/>
            <person name="Chivian D."/>
            <person name="Pinel N."/>
            <person name="Gabster J.A."/>
            <person name="Dehal P.S."/>
            <person name="He Z."/>
            <person name="Yang Z.K."/>
            <person name="Yen H.C."/>
            <person name="Zhou J."/>
            <person name="Wall J.D."/>
            <person name="Hazen T.C."/>
            <person name="Arkin A.P."/>
            <person name="Stahl D.A."/>
        </authorList>
    </citation>
    <scope>NUCLEOTIDE SEQUENCE [LARGE SCALE GENOMIC DNA]</scope>
    <source>
        <strain evidence="4">DP4</strain>
    </source>
</reference>
<accession>A0A0H3AAG7</accession>
<protein>
    <submittedName>
        <fullName evidence="3">Cytochrome c family protein</fullName>
    </submittedName>
</protein>
<feature type="chain" id="PRO_5002604174" evidence="1">
    <location>
        <begin position="22"/>
        <end position="148"/>
    </location>
</feature>